<dbReference type="PANTHER" id="PTHR30199:SF0">
    <property type="entry name" value="INNER MEMBRANE PROTEIN YDCO"/>
    <property type="match status" value="1"/>
</dbReference>
<keyword evidence="1" id="KW-1133">Transmembrane helix</keyword>
<proteinExistence type="predicted"/>
<keyword evidence="3" id="KW-1185">Reference proteome</keyword>
<feature type="transmembrane region" description="Helical" evidence="1">
    <location>
        <begin position="251"/>
        <end position="273"/>
    </location>
</feature>
<feature type="transmembrane region" description="Helical" evidence="1">
    <location>
        <begin position="365"/>
        <end position="385"/>
    </location>
</feature>
<feature type="transmembrane region" description="Helical" evidence="1">
    <location>
        <begin position="50"/>
        <end position="68"/>
    </location>
</feature>
<feature type="transmembrane region" description="Helical" evidence="1">
    <location>
        <begin position="12"/>
        <end position="38"/>
    </location>
</feature>
<feature type="transmembrane region" description="Helical" evidence="1">
    <location>
        <begin position="293"/>
        <end position="317"/>
    </location>
</feature>
<dbReference type="Proteomes" id="UP000023785">
    <property type="component" value="Unassembled WGS sequence"/>
</dbReference>
<dbReference type="eggNOG" id="COG3135">
    <property type="taxonomic scope" value="Bacteria"/>
</dbReference>
<feature type="transmembrane region" description="Helical" evidence="1">
    <location>
        <begin position="125"/>
        <end position="143"/>
    </location>
</feature>
<evidence type="ECO:0000313" key="2">
    <source>
        <dbReference type="EMBL" id="ESK35883.1"/>
    </source>
</evidence>
<keyword evidence="1" id="KW-0472">Membrane</keyword>
<name>V2T0B6_9GAMM</name>
<dbReference type="InterPro" id="IPR004711">
    <property type="entry name" value="Benzoate_Transporter"/>
</dbReference>
<evidence type="ECO:0008006" key="4">
    <source>
        <dbReference type="Google" id="ProtNLM"/>
    </source>
</evidence>
<protein>
    <recommendedName>
        <fullName evidence="4">Benzoate transporter</fullName>
    </recommendedName>
</protein>
<dbReference type="AlphaFoldDB" id="V2T0B6"/>
<feature type="transmembrane region" description="Helical" evidence="1">
    <location>
        <begin position="324"/>
        <end position="345"/>
    </location>
</feature>
<reference evidence="2 3" key="1">
    <citation type="submission" date="2013-10" db="EMBL/GenBank/DDBJ databases">
        <title>The Genome Sequence of Acinetobacter nectaris CIP 110549.</title>
        <authorList>
            <consortium name="The Broad Institute Genomics Platform"/>
            <consortium name="The Broad Institute Genome Sequencing Center for Infectious Disease"/>
            <person name="Cerqueira G."/>
            <person name="Feldgarden M."/>
            <person name="Courvalin P."/>
            <person name="Grillot-Courvalin C."/>
            <person name="Clermont D."/>
            <person name="Rocha E."/>
            <person name="Yoon E.-J."/>
            <person name="Nemec A."/>
            <person name="Young S.K."/>
            <person name="Zeng Q."/>
            <person name="Gargeya S."/>
            <person name="Fitzgerald M."/>
            <person name="Abouelleil A."/>
            <person name="Alvarado L."/>
            <person name="Berlin A.M."/>
            <person name="Chapman S.B."/>
            <person name="Gainer-Dewar J."/>
            <person name="Goldberg J."/>
            <person name="Gnerre S."/>
            <person name="Griggs A."/>
            <person name="Gujja S."/>
            <person name="Hansen M."/>
            <person name="Howarth C."/>
            <person name="Imamovic A."/>
            <person name="Ireland A."/>
            <person name="Larimer J."/>
            <person name="McCowan C."/>
            <person name="Murphy C."/>
            <person name="Pearson M."/>
            <person name="Poon T.W."/>
            <person name="Priest M."/>
            <person name="Roberts A."/>
            <person name="Saif S."/>
            <person name="Shea T."/>
            <person name="Sykes S."/>
            <person name="Wortman J."/>
            <person name="Nusbaum C."/>
            <person name="Birren B."/>
        </authorList>
    </citation>
    <scope>NUCLEOTIDE SEQUENCE [LARGE SCALE GENOMIC DNA]</scope>
    <source>
        <strain evidence="2 3">CIP 110549</strain>
    </source>
</reference>
<dbReference type="NCBIfam" id="TIGR00843">
    <property type="entry name" value="benE"/>
    <property type="match status" value="1"/>
</dbReference>
<accession>V2T0B6</accession>
<evidence type="ECO:0000256" key="1">
    <source>
        <dbReference type="SAM" id="Phobius"/>
    </source>
</evidence>
<dbReference type="GO" id="GO:0005886">
    <property type="term" value="C:plasma membrane"/>
    <property type="evidence" value="ECO:0007669"/>
    <property type="project" value="TreeGrafter"/>
</dbReference>
<organism evidence="2 3">
    <name type="scientific">Acinetobacter nectaris CIP 110549</name>
    <dbReference type="NCBI Taxonomy" id="1392540"/>
    <lineage>
        <taxon>Bacteria</taxon>
        <taxon>Pseudomonadati</taxon>
        <taxon>Pseudomonadota</taxon>
        <taxon>Gammaproteobacteria</taxon>
        <taxon>Moraxellales</taxon>
        <taxon>Moraxellaceae</taxon>
        <taxon>Acinetobacter</taxon>
    </lineage>
</organism>
<dbReference type="OrthoDB" id="9792424at2"/>
<feature type="non-terminal residue" evidence="2">
    <location>
        <position position="386"/>
    </location>
</feature>
<dbReference type="PANTHER" id="PTHR30199">
    <property type="entry name" value="MFS FAMILY TRANSPORTER, PREDICTED SUBSTRATE BENZOATE"/>
    <property type="match status" value="1"/>
</dbReference>
<feature type="transmembrane region" description="Helical" evidence="1">
    <location>
        <begin position="75"/>
        <end position="93"/>
    </location>
</feature>
<dbReference type="GO" id="GO:0042925">
    <property type="term" value="F:benzoate transmembrane transporter activity"/>
    <property type="evidence" value="ECO:0007669"/>
    <property type="project" value="InterPro"/>
</dbReference>
<feature type="transmembrane region" description="Helical" evidence="1">
    <location>
        <begin position="99"/>
        <end position="118"/>
    </location>
</feature>
<dbReference type="STRING" id="1392540.P256_02580"/>
<sequence>MVNLKRIKEDFSYSALISGLLAVVISYAGPLVIIFQASQVSHLPVNVMSSWVWAVSIGSGLLGIILSFRYKVPIITAWSTPGAALLVTSLTSMSLNEAIGVYICVGICTLIIGISGFFDKVIDIIPKGLASALLAGILLNFGLGIFKSLQSNFYLVIIMLVTYLISKRINARYSIAAVLVFGLFSSVIMGMTNFTGFHLSLVKPILIMPEFRLHSLISLGIPLLLVSLTGQFMPGMAVLRTSNFTVKSSPIISLSGAISILFSFLGSHGVNLAAITAAICTGEESHKDKDKRYIAGISSGFFYIVFGLFSSAIALLFSALPHQFIATLAGLALIGAILNGLVGVVTDTSNREASLITFLTTASGITFLGLGSAFWGLIFGYVAYFI</sequence>
<feature type="transmembrane region" description="Helical" evidence="1">
    <location>
        <begin position="149"/>
        <end position="166"/>
    </location>
</feature>
<feature type="transmembrane region" description="Helical" evidence="1">
    <location>
        <begin position="216"/>
        <end position="239"/>
    </location>
</feature>
<gene>
    <name evidence="2" type="ORF">P256_02580</name>
</gene>
<keyword evidence="1" id="KW-0812">Transmembrane</keyword>
<comment type="caution">
    <text evidence="2">The sequence shown here is derived from an EMBL/GenBank/DDBJ whole genome shotgun (WGS) entry which is preliminary data.</text>
</comment>
<dbReference type="EMBL" id="AYER01000017">
    <property type="protein sequence ID" value="ESK35883.1"/>
    <property type="molecule type" value="Genomic_DNA"/>
</dbReference>
<feature type="transmembrane region" description="Helical" evidence="1">
    <location>
        <begin position="173"/>
        <end position="196"/>
    </location>
</feature>
<dbReference type="Pfam" id="PF03594">
    <property type="entry name" value="BenE"/>
    <property type="match status" value="1"/>
</dbReference>
<evidence type="ECO:0000313" key="3">
    <source>
        <dbReference type="Proteomes" id="UP000023785"/>
    </source>
</evidence>
<dbReference type="RefSeq" id="WP_023272866.1">
    <property type="nucleotide sequence ID" value="NZ_KI530715.1"/>
</dbReference>
<dbReference type="HOGENOM" id="CLU_041268_2_0_6"/>